<dbReference type="Proteomes" id="UP000593577">
    <property type="component" value="Unassembled WGS sequence"/>
</dbReference>
<keyword evidence="2" id="KW-1185">Reference proteome</keyword>
<accession>A0A7J8X0D3</accession>
<sequence length="107" mass="11974">MWRVSATGIEVDEDIGMESGGHIILGSIVGEDNDSKVATDEYVGDFATSNGVDNVTDEYAGDFATSDGNETEDDKQFKSAIRKYSKECRRQLKFFKNELKKVIVRRK</sequence>
<name>A0A7J8X0D3_GOSAI</name>
<reference evidence="1 2" key="1">
    <citation type="journal article" date="2019" name="Genome Biol. Evol.">
        <title>Insights into the evolution of the New World diploid cottons (Gossypium, subgenus Houzingenia) based on genome sequencing.</title>
        <authorList>
            <person name="Grover C.E."/>
            <person name="Arick M.A. 2nd"/>
            <person name="Thrash A."/>
            <person name="Conover J.L."/>
            <person name="Sanders W.S."/>
            <person name="Peterson D.G."/>
            <person name="Frelichowski J.E."/>
            <person name="Scheffler J.A."/>
            <person name="Scheffler B.E."/>
            <person name="Wendel J.F."/>
        </authorList>
    </citation>
    <scope>NUCLEOTIDE SEQUENCE [LARGE SCALE GENOMIC DNA]</scope>
    <source>
        <strain evidence="1">185</strain>
        <tissue evidence="1">Leaf</tissue>
    </source>
</reference>
<comment type="caution">
    <text evidence="1">The sequence shown here is derived from an EMBL/GenBank/DDBJ whole genome shotgun (WGS) entry which is preliminary data.</text>
</comment>
<evidence type="ECO:0000313" key="2">
    <source>
        <dbReference type="Proteomes" id="UP000593577"/>
    </source>
</evidence>
<gene>
    <name evidence="1" type="ORF">Goari_012103</name>
</gene>
<dbReference type="EMBL" id="JABFAA010000004">
    <property type="protein sequence ID" value="MBA0680404.1"/>
    <property type="molecule type" value="Genomic_DNA"/>
</dbReference>
<proteinExistence type="predicted"/>
<protein>
    <submittedName>
        <fullName evidence="1">Uncharacterized protein</fullName>
    </submittedName>
</protein>
<organism evidence="1 2">
    <name type="scientific">Gossypium aridum</name>
    <name type="common">American cotton</name>
    <name type="synonym">Erioxylum aridum</name>
    <dbReference type="NCBI Taxonomy" id="34290"/>
    <lineage>
        <taxon>Eukaryota</taxon>
        <taxon>Viridiplantae</taxon>
        <taxon>Streptophyta</taxon>
        <taxon>Embryophyta</taxon>
        <taxon>Tracheophyta</taxon>
        <taxon>Spermatophyta</taxon>
        <taxon>Magnoliopsida</taxon>
        <taxon>eudicotyledons</taxon>
        <taxon>Gunneridae</taxon>
        <taxon>Pentapetalae</taxon>
        <taxon>rosids</taxon>
        <taxon>malvids</taxon>
        <taxon>Malvales</taxon>
        <taxon>Malvaceae</taxon>
        <taxon>Malvoideae</taxon>
        <taxon>Gossypium</taxon>
    </lineage>
</organism>
<dbReference type="AlphaFoldDB" id="A0A7J8X0D3"/>
<evidence type="ECO:0000313" key="1">
    <source>
        <dbReference type="EMBL" id="MBA0680404.1"/>
    </source>
</evidence>